<dbReference type="OrthoDB" id="4160690at2759"/>
<dbReference type="AlphaFoldDB" id="A0A163A3E7"/>
<accession>A0A163A3E7</accession>
<dbReference type="EMBL" id="JYNV01000260">
    <property type="protein sequence ID" value="KZM20959.1"/>
    <property type="molecule type" value="Genomic_DNA"/>
</dbReference>
<reference evidence="1 2" key="1">
    <citation type="journal article" date="2016" name="Sci. Rep.">
        <title>Draft genome sequencing and secretome analysis of fungal phytopathogen Ascochyta rabiei provides insight into the necrotrophic effector repertoire.</title>
        <authorList>
            <person name="Verma S."/>
            <person name="Gazara R.K."/>
            <person name="Nizam S."/>
            <person name="Parween S."/>
            <person name="Chattopadhyay D."/>
            <person name="Verma P.K."/>
        </authorList>
    </citation>
    <scope>NUCLEOTIDE SEQUENCE [LARGE SCALE GENOMIC DNA]</scope>
    <source>
        <strain evidence="1 2">ArDII</strain>
    </source>
</reference>
<dbReference type="STRING" id="5454.A0A163A3E7"/>
<evidence type="ECO:0000313" key="2">
    <source>
        <dbReference type="Proteomes" id="UP000076837"/>
    </source>
</evidence>
<keyword evidence="2" id="KW-1185">Reference proteome</keyword>
<comment type="caution">
    <text evidence="1">The sequence shown here is derived from an EMBL/GenBank/DDBJ whole genome shotgun (WGS) entry which is preliminary data.</text>
</comment>
<organism evidence="1 2">
    <name type="scientific">Didymella rabiei</name>
    <name type="common">Chickpea ascochyta blight fungus</name>
    <name type="synonym">Mycosphaerella rabiei</name>
    <dbReference type="NCBI Taxonomy" id="5454"/>
    <lineage>
        <taxon>Eukaryota</taxon>
        <taxon>Fungi</taxon>
        <taxon>Dikarya</taxon>
        <taxon>Ascomycota</taxon>
        <taxon>Pezizomycotina</taxon>
        <taxon>Dothideomycetes</taxon>
        <taxon>Pleosporomycetidae</taxon>
        <taxon>Pleosporales</taxon>
        <taxon>Pleosporineae</taxon>
        <taxon>Didymellaceae</taxon>
        <taxon>Ascochyta</taxon>
    </lineage>
</organism>
<name>A0A163A3E7_DIDRA</name>
<dbReference type="Proteomes" id="UP000076837">
    <property type="component" value="Unassembled WGS sequence"/>
</dbReference>
<sequence>MVASQILVAVFVAAASATSLVGREDVSFASLLKRQEPGTPAYNCHDNCGSAITLSRTTNPCDNPAFVADYNNCLKCSGPDNYNIWRYYGGTLSTAGAGCGFDTEPLSGKQEDVPEAGSTGAAFSAAPTQTSAAVQSSTVLSGTPSTVSSAASLASSTAAPISSQAAATTQAVTSEAPVSSVATLSAPLTTVNIPAVSSAAIHPTLIANATLSSSVPGVPLPSANASASSTTSAPAEVATNAASSRRTADVAGVVGAIFFGALFGM</sequence>
<gene>
    <name evidence="1" type="ORF">ST47_g7891</name>
</gene>
<protein>
    <submittedName>
        <fullName evidence="1">Uncharacterized protein</fullName>
    </submittedName>
</protein>
<proteinExistence type="predicted"/>
<evidence type="ECO:0000313" key="1">
    <source>
        <dbReference type="EMBL" id="KZM20959.1"/>
    </source>
</evidence>